<dbReference type="GO" id="GO:0050661">
    <property type="term" value="F:NADP binding"/>
    <property type="evidence" value="ECO:0007669"/>
    <property type="project" value="UniProtKB-UniRule"/>
</dbReference>
<gene>
    <name evidence="7" type="primary">zwf</name>
    <name evidence="10" type="ORF">CLV59_10171</name>
</gene>
<dbReference type="GO" id="GO:0009051">
    <property type="term" value="P:pentose-phosphate shunt, oxidative branch"/>
    <property type="evidence" value="ECO:0007669"/>
    <property type="project" value="TreeGrafter"/>
</dbReference>
<evidence type="ECO:0000256" key="1">
    <source>
        <dbReference type="ARBA" id="ARBA00004937"/>
    </source>
</evidence>
<dbReference type="Pfam" id="PF00479">
    <property type="entry name" value="G6PD_N"/>
    <property type="match status" value="1"/>
</dbReference>
<feature type="domain" description="Glucose-6-phosphate dehydrogenase C-terminal" evidence="9">
    <location>
        <begin position="197"/>
        <end position="495"/>
    </location>
</feature>
<evidence type="ECO:0000259" key="8">
    <source>
        <dbReference type="Pfam" id="PF00479"/>
    </source>
</evidence>
<feature type="binding site" evidence="7">
    <location>
        <position position="50"/>
    </location>
    <ligand>
        <name>NADP(+)</name>
        <dbReference type="ChEBI" id="CHEBI:58349"/>
    </ligand>
</feature>
<evidence type="ECO:0000256" key="5">
    <source>
        <dbReference type="ARBA" id="ARBA00023002"/>
    </source>
</evidence>
<evidence type="ECO:0000256" key="7">
    <source>
        <dbReference type="HAMAP-Rule" id="MF_00966"/>
    </source>
</evidence>
<comment type="function">
    <text evidence="7">Catalyzes the oxidation of glucose 6-phosphate to 6-phosphogluconolactone.</text>
</comment>
<dbReference type="InterPro" id="IPR036291">
    <property type="entry name" value="NAD(P)-bd_dom_sf"/>
</dbReference>
<dbReference type="GO" id="GO:0004345">
    <property type="term" value="F:glucose-6-phosphate dehydrogenase activity"/>
    <property type="evidence" value="ECO:0007669"/>
    <property type="project" value="UniProtKB-UniRule"/>
</dbReference>
<feature type="binding site" evidence="7">
    <location>
        <position position="156"/>
    </location>
    <ligand>
        <name>NADP(+)</name>
        <dbReference type="ChEBI" id="CHEBI:58349"/>
    </ligand>
</feature>
<dbReference type="Pfam" id="PF02781">
    <property type="entry name" value="G6PD_C"/>
    <property type="match status" value="1"/>
</dbReference>
<organism evidence="10 11">
    <name type="scientific">Chitinophaga dinghuensis</name>
    <dbReference type="NCBI Taxonomy" id="1539050"/>
    <lineage>
        <taxon>Bacteria</taxon>
        <taxon>Pseudomonadati</taxon>
        <taxon>Bacteroidota</taxon>
        <taxon>Chitinophagia</taxon>
        <taxon>Chitinophagales</taxon>
        <taxon>Chitinophagaceae</taxon>
        <taxon>Chitinophaga</taxon>
    </lineage>
</organism>
<dbReference type="PIRSF" id="PIRSF000110">
    <property type="entry name" value="G6PD"/>
    <property type="match status" value="1"/>
</dbReference>
<dbReference type="NCBIfam" id="NF009492">
    <property type="entry name" value="PRK12853.1-3"/>
    <property type="match status" value="1"/>
</dbReference>
<name>A0A327WBV8_9BACT</name>
<evidence type="ECO:0000256" key="2">
    <source>
        <dbReference type="ARBA" id="ARBA00009975"/>
    </source>
</evidence>
<dbReference type="NCBIfam" id="TIGR00871">
    <property type="entry name" value="zwf"/>
    <property type="match status" value="1"/>
</dbReference>
<evidence type="ECO:0000313" key="11">
    <source>
        <dbReference type="Proteomes" id="UP000249819"/>
    </source>
</evidence>
<dbReference type="SUPFAM" id="SSF55347">
    <property type="entry name" value="Glyceraldehyde-3-phosphate dehydrogenase-like, C-terminal domain"/>
    <property type="match status" value="1"/>
</dbReference>
<dbReference type="Gene3D" id="3.30.360.10">
    <property type="entry name" value="Dihydrodipicolinate Reductase, domain 2"/>
    <property type="match status" value="1"/>
</dbReference>
<dbReference type="PANTHER" id="PTHR23429">
    <property type="entry name" value="GLUCOSE-6-PHOSPHATE 1-DEHYDROGENASE G6PD"/>
    <property type="match status" value="1"/>
</dbReference>
<comment type="caution">
    <text evidence="7">Lacks conserved residue(s) required for the propagation of feature annotation.</text>
</comment>
<feature type="binding site" evidence="7">
    <location>
        <position position="348"/>
    </location>
    <ligand>
        <name>substrate</name>
    </ligand>
</feature>
<proteinExistence type="inferred from homology"/>
<keyword evidence="5 7" id="KW-0560">Oxidoreductase</keyword>
<evidence type="ECO:0000313" key="10">
    <source>
        <dbReference type="EMBL" id="RAJ87322.1"/>
    </source>
</evidence>
<comment type="caution">
    <text evidence="10">The sequence shown here is derived from an EMBL/GenBank/DDBJ whole genome shotgun (WGS) entry which is preliminary data.</text>
</comment>
<keyword evidence="3 7" id="KW-0313">Glucose metabolism</keyword>
<dbReference type="AlphaFoldDB" id="A0A327WBV8"/>
<evidence type="ECO:0000259" key="9">
    <source>
        <dbReference type="Pfam" id="PF02781"/>
    </source>
</evidence>
<keyword evidence="6 7" id="KW-0119">Carbohydrate metabolism</keyword>
<comment type="similarity">
    <text evidence="2 7">Belongs to the glucose-6-phosphate dehydrogenase family.</text>
</comment>
<dbReference type="EC" id="1.1.1.49" evidence="7"/>
<evidence type="ECO:0000256" key="3">
    <source>
        <dbReference type="ARBA" id="ARBA00022526"/>
    </source>
</evidence>
<accession>A0A327WBV8</accession>
<dbReference type="UniPathway" id="UPA00115">
    <property type="reaction ID" value="UER00408"/>
</dbReference>
<feature type="active site" description="Proton acceptor" evidence="7">
    <location>
        <position position="248"/>
    </location>
</feature>
<keyword evidence="4 7" id="KW-0521">NADP</keyword>
<dbReference type="PANTHER" id="PTHR23429:SF0">
    <property type="entry name" value="GLUCOSE-6-PHOSPHATE 1-DEHYDROGENASE"/>
    <property type="match status" value="1"/>
</dbReference>
<sequence>MQIHKRPPASILFIFGGSGDLNYRKLTPALYNLFLDDWMPEQFAIAGLGRSPYTDENYRAHLLEGISKFSRRKGEQNGHWQDFSQHVSYLQLDAEDPSHYTKITDLVKAKEEEWGVHPNVVFYLAVAPQLVPNIVTKLGDLNLCNDKHCTRIVVEKPFGHDLQSAHELNELLASRFTEEQIYRIDHYLGKETVQNILAFRFANALFEPVWNRNFIDFIQITAAESVGLEGRGGYYERAGALRDMVQNHILQILCMVAMEAPVSFDANEIRNKKVDVLNAIRRITTDKVHEYAVRGQYSSGWMKGQQVVGYREEKGVDPASNIDTYAAVKFYIDNWRWQGVPFYVRTGKYMHQKATNIVIQFKEAPHYAFPAEAAQTWRPNRLTISIQPEMDIRIRFQAKRPGQSMTLDPVDMTFNYDAANGDHAPEAYETLLLDVMEGDATLFMRGDQVDAAWKVIMPILETWESRTPQDFPNYAPDSWGPDEADVLVARDGHSWINLPSK</sequence>
<dbReference type="OrthoDB" id="9802739at2"/>
<dbReference type="HAMAP" id="MF_00966">
    <property type="entry name" value="G6PD"/>
    <property type="match status" value="1"/>
</dbReference>
<dbReference type="GO" id="GO:0006006">
    <property type="term" value="P:glucose metabolic process"/>
    <property type="evidence" value="ECO:0007669"/>
    <property type="project" value="UniProtKB-KW"/>
</dbReference>
<dbReference type="InterPro" id="IPR022674">
    <property type="entry name" value="G6P_DH_NAD-bd"/>
</dbReference>
<dbReference type="PRINTS" id="PR00079">
    <property type="entry name" value="G6PDHDRGNASE"/>
</dbReference>
<comment type="catalytic activity">
    <reaction evidence="7">
        <text>D-glucose 6-phosphate + NADP(+) = 6-phospho-D-glucono-1,5-lactone + NADPH + H(+)</text>
        <dbReference type="Rhea" id="RHEA:15841"/>
        <dbReference type="ChEBI" id="CHEBI:15378"/>
        <dbReference type="ChEBI" id="CHEBI:57783"/>
        <dbReference type="ChEBI" id="CHEBI:57955"/>
        <dbReference type="ChEBI" id="CHEBI:58349"/>
        <dbReference type="ChEBI" id="CHEBI:61548"/>
        <dbReference type="EC" id="1.1.1.49"/>
    </reaction>
</comment>
<comment type="pathway">
    <text evidence="1 7">Carbohydrate degradation; pentose phosphate pathway; D-ribulose 5-phosphate from D-glucose 6-phosphate (oxidative stage): step 1/3.</text>
</comment>
<evidence type="ECO:0000256" key="6">
    <source>
        <dbReference type="ARBA" id="ARBA00023277"/>
    </source>
</evidence>
<feature type="binding site" evidence="7">
    <location>
        <position position="186"/>
    </location>
    <ligand>
        <name>substrate</name>
    </ligand>
</feature>
<dbReference type="GO" id="GO:0005829">
    <property type="term" value="C:cytosol"/>
    <property type="evidence" value="ECO:0007669"/>
    <property type="project" value="TreeGrafter"/>
</dbReference>
<feature type="binding site" evidence="7">
    <location>
        <position position="190"/>
    </location>
    <ligand>
        <name>substrate</name>
    </ligand>
</feature>
<dbReference type="InterPro" id="IPR001282">
    <property type="entry name" value="G6P_DH"/>
</dbReference>
<keyword evidence="11" id="KW-1185">Reference proteome</keyword>
<feature type="binding site" evidence="7">
    <location>
        <position position="353"/>
    </location>
    <ligand>
        <name>substrate</name>
    </ligand>
</feature>
<dbReference type="Proteomes" id="UP000249819">
    <property type="component" value="Unassembled WGS sequence"/>
</dbReference>
<dbReference type="InterPro" id="IPR022675">
    <property type="entry name" value="G6P_DH_C"/>
</dbReference>
<dbReference type="EMBL" id="QLMA01000001">
    <property type="protein sequence ID" value="RAJ87322.1"/>
    <property type="molecule type" value="Genomic_DNA"/>
</dbReference>
<feature type="binding site" evidence="7">
    <location>
        <position position="224"/>
    </location>
    <ligand>
        <name>substrate</name>
    </ligand>
</feature>
<evidence type="ECO:0000256" key="4">
    <source>
        <dbReference type="ARBA" id="ARBA00022857"/>
    </source>
</evidence>
<protein>
    <recommendedName>
        <fullName evidence="7">Glucose-6-phosphate 1-dehydrogenase</fullName>
        <shortName evidence="7">G6PD</shortName>
        <ecNumber evidence="7">1.1.1.49</ecNumber>
    </recommendedName>
</protein>
<feature type="binding site" evidence="7">
    <location>
        <position position="243"/>
    </location>
    <ligand>
        <name>substrate</name>
    </ligand>
</feature>
<dbReference type="SUPFAM" id="SSF51735">
    <property type="entry name" value="NAD(P)-binding Rossmann-fold domains"/>
    <property type="match status" value="1"/>
</dbReference>
<dbReference type="RefSeq" id="WP_111590024.1">
    <property type="nucleotide sequence ID" value="NZ_QLMA01000001.1"/>
</dbReference>
<reference evidence="10 11" key="1">
    <citation type="submission" date="2018-06" db="EMBL/GenBank/DDBJ databases">
        <title>Genomic Encyclopedia of Archaeal and Bacterial Type Strains, Phase II (KMG-II): from individual species to whole genera.</title>
        <authorList>
            <person name="Goeker M."/>
        </authorList>
    </citation>
    <scope>NUCLEOTIDE SEQUENCE [LARGE SCALE GENOMIC DNA]</scope>
    <source>
        <strain evidence="10 11">DSM 29821</strain>
    </source>
</reference>
<dbReference type="PROSITE" id="PS00069">
    <property type="entry name" value="G6P_DEHYDROGENASE"/>
    <property type="match status" value="1"/>
</dbReference>
<feature type="domain" description="Glucose-6-phosphate dehydrogenase NAD-binding" evidence="8">
    <location>
        <begin position="14"/>
        <end position="195"/>
    </location>
</feature>
<dbReference type="InterPro" id="IPR019796">
    <property type="entry name" value="G6P_DH_AS"/>
</dbReference>
<dbReference type="Gene3D" id="3.40.50.720">
    <property type="entry name" value="NAD(P)-binding Rossmann-like Domain"/>
    <property type="match status" value="1"/>
</dbReference>